<proteinExistence type="predicted"/>
<dbReference type="STRING" id="418495.SAMN05216215_108738"/>
<evidence type="ECO:0000259" key="1">
    <source>
        <dbReference type="Pfam" id="PF24623"/>
    </source>
</evidence>
<dbReference type="AlphaFoldDB" id="A0A1H3TN40"/>
<dbReference type="Pfam" id="PF24623">
    <property type="entry name" value="Phage_zn_bind_8"/>
    <property type="match status" value="1"/>
</dbReference>
<evidence type="ECO:0000313" key="2">
    <source>
        <dbReference type="EMBL" id="SDZ51530.1"/>
    </source>
</evidence>
<reference evidence="3" key="1">
    <citation type="submission" date="2016-10" db="EMBL/GenBank/DDBJ databases">
        <authorList>
            <person name="Varghese N."/>
            <person name="Submissions S."/>
        </authorList>
    </citation>
    <scope>NUCLEOTIDE SEQUENCE [LARGE SCALE GENOMIC DNA]</scope>
    <source>
        <strain evidence="3">CGMCC 4.3530</strain>
    </source>
</reference>
<evidence type="ECO:0000313" key="3">
    <source>
        <dbReference type="Proteomes" id="UP000199529"/>
    </source>
</evidence>
<dbReference type="EMBL" id="FNOK01000087">
    <property type="protein sequence ID" value="SDZ51530.1"/>
    <property type="molecule type" value="Genomic_DNA"/>
</dbReference>
<dbReference type="Proteomes" id="UP000199529">
    <property type="component" value="Unassembled WGS sequence"/>
</dbReference>
<name>A0A1H3TN40_9PSEU</name>
<protein>
    <recommendedName>
        <fullName evidence="1">DNA-binding phage zinc finger domain-containing protein</fullName>
    </recommendedName>
</protein>
<dbReference type="OrthoDB" id="3697114at2"/>
<dbReference type="RefSeq" id="WP_093278273.1">
    <property type="nucleotide sequence ID" value="NZ_FNOK01000087.1"/>
</dbReference>
<feature type="domain" description="DNA-binding phage zinc finger" evidence="1">
    <location>
        <begin position="121"/>
        <end position="170"/>
    </location>
</feature>
<keyword evidence="3" id="KW-1185">Reference proteome</keyword>
<gene>
    <name evidence="2" type="ORF">SAMN05216215_108738</name>
</gene>
<dbReference type="InterPro" id="IPR056911">
    <property type="entry name" value="Phage_Znf_bind_put"/>
</dbReference>
<sequence>MSLTQNEIIGVLKVATAYDGRQRGEADVMAWMDSAARAKWTYSEALEAVKDHFAFDGSWIGPAVVTKRIQARRDAAERARLAELGAAKRAEIESGDADHTADPDRVRSAIEAVADRLGWQRKPKRTHAALAVACPHCGAAPGRKCARTIRRGHRAGEFVPLSTVHDSRVGAFQNGDH</sequence>
<organism evidence="2 3">
    <name type="scientific">Saccharopolyspora shandongensis</name>
    <dbReference type="NCBI Taxonomy" id="418495"/>
    <lineage>
        <taxon>Bacteria</taxon>
        <taxon>Bacillati</taxon>
        <taxon>Actinomycetota</taxon>
        <taxon>Actinomycetes</taxon>
        <taxon>Pseudonocardiales</taxon>
        <taxon>Pseudonocardiaceae</taxon>
        <taxon>Saccharopolyspora</taxon>
    </lineage>
</organism>
<accession>A0A1H3TN40</accession>